<organism evidence="2">
    <name type="scientific">Octopus bimaculoides</name>
    <name type="common">California two-spotted octopus</name>
    <dbReference type="NCBI Taxonomy" id="37653"/>
    <lineage>
        <taxon>Eukaryota</taxon>
        <taxon>Metazoa</taxon>
        <taxon>Spiralia</taxon>
        <taxon>Lophotrochozoa</taxon>
        <taxon>Mollusca</taxon>
        <taxon>Cephalopoda</taxon>
        <taxon>Coleoidea</taxon>
        <taxon>Octopodiformes</taxon>
        <taxon>Octopoda</taxon>
        <taxon>Incirrata</taxon>
        <taxon>Octopodidae</taxon>
        <taxon>Octopus</taxon>
    </lineage>
</organism>
<feature type="transmembrane region" description="Helical" evidence="1">
    <location>
        <begin position="12"/>
        <end position="39"/>
    </location>
</feature>
<evidence type="ECO:0000313" key="2">
    <source>
        <dbReference type="EMBL" id="KOF73987.1"/>
    </source>
</evidence>
<reference evidence="2" key="1">
    <citation type="submission" date="2015-07" db="EMBL/GenBank/DDBJ databases">
        <title>MeaNS - Measles Nucleotide Surveillance Program.</title>
        <authorList>
            <person name="Tran T."/>
            <person name="Druce J."/>
        </authorList>
    </citation>
    <scope>NUCLEOTIDE SEQUENCE</scope>
    <source>
        <strain evidence="2">UCB-OBI-ISO-001</strain>
        <tissue evidence="2">Gonad</tissue>
    </source>
</reference>
<gene>
    <name evidence="2" type="ORF">OCBIM_22037016mg</name>
</gene>
<keyword evidence="1" id="KW-0812">Transmembrane</keyword>
<keyword evidence="1" id="KW-1133">Transmembrane helix</keyword>
<name>A0A0L8GAD4_OCTBM</name>
<evidence type="ECO:0000256" key="1">
    <source>
        <dbReference type="SAM" id="Phobius"/>
    </source>
</evidence>
<proteinExistence type="predicted"/>
<keyword evidence="1" id="KW-0472">Membrane</keyword>
<dbReference type="EMBL" id="KQ422908">
    <property type="protein sequence ID" value="KOF73987.1"/>
    <property type="molecule type" value="Genomic_DNA"/>
</dbReference>
<dbReference type="AlphaFoldDB" id="A0A0L8GAD4"/>
<sequence length="49" mass="5853">MQICVCEYDLWLLEWCVGVCMYLFTYVFMGVGCGCYNCIVRLYMHVFFS</sequence>
<protein>
    <submittedName>
        <fullName evidence="2">Uncharacterized protein</fullName>
    </submittedName>
</protein>
<accession>A0A0L8GAD4</accession>